<dbReference type="GO" id="GO:0007219">
    <property type="term" value="P:Notch signaling pathway"/>
    <property type="evidence" value="ECO:0007669"/>
    <property type="project" value="UniProtKB-KW"/>
</dbReference>
<dbReference type="GO" id="GO:0016787">
    <property type="term" value="F:hydrolase activity"/>
    <property type="evidence" value="ECO:0007669"/>
    <property type="project" value="UniProtKB-KW"/>
</dbReference>
<feature type="compositionally biased region" description="Basic and acidic residues" evidence="13">
    <location>
        <begin position="291"/>
        <end position="308"/>
    </location>
</feature>
<evidence type="ECO:0000256" key="4">
    <source>
        <dbReference type="ARBA" id="ARBA00022692"/>
    </source>
</evidence>
<feature type="transmembrane region" description="Helical" evidence="14">
    <location>
        <begin position="193"/>
        <end position="211"/>
    </location>
</feature>
<dbReference type="GO" id="GO:0005789">
    <property type="term" value="C:endoplasmic reticulum membrane"/>
    <property type="evidence" value="ECO:0007669"/>
    <property type="project" value="UniProtKB-SubCell"/>
</dbReference>
<evidence type="ECO:0000256" key="3">
    <source>
        <dbReference type="ARBA" id="ARBA00008604"/>
    </source>
</evidence>
<evidence type="ECO:0000313" key="15">
    <source>
        <dbReference type="EMBL" id="KAL3668540.1"/>
    </source>
</evidence>
<dbReference type="Proteomes" id="UP001632037">
    <property type="component" value="Unassembled WGS sequence"/>
</dbReference>
<feature type="compositionally biased region" description="Low complexity" evidence="13">
    <location>
        <begin position="324"/>
        <end position="349"/>
    </location>
</feature>
<protein>
    <recommendedName>
        <fullName evidence="17">Presenilin</fullName>
    </recommendedName>
</protein>
<evidence type="ECO:0000256" key="7">
    <source>
        <dbReference type="ARBA" id="ARBA00022976"/>
    </source>
</evidence>
<evidence type="ECO:0000256" key="1">
    <source>
        <dbReference type="ARBA" id="ARBA00004477"/>
    </source>
</evidence>
<comment type="function">
    <text evidence="11">Probable catalytic subunit of the gamma-secretase complex, an endoprotease complex that catalyzes the intramembrane cleavage of integral membrane proteins such as Notch receptors. Requires the other members of the gamma-secretase complex to have a protease activity.</text>
</comment>
<accession>A0ABD3FS22</accession>
<feature type="transmembrane region" description="Helical" evidence="14">
    <location>
        <begin position="156"/>
        <end position="173"/>
    </location>
</feature>
<feature type="transmembrane region" description="Helical" evidence="14">
    <location>
        <begin position="218"/>
        <end position="235"/>
    </location>
</feature>
<feature type="transmembrane region" description="Helical" evidence="14">
    <location>
        <begin position="74"/>
        <end position="95"/>
    </location>
</feature>
<dbReference type="SMART" id="SM00730">
    <property type="entry name" value="PSN"/>
    <property type="match status" value="1"/>
</dbReference>
<dbReference type="AlphaFoldDB" id="A0ABD3FS22"/>
<feature type="region of interest" description="Disordered" evidence="13">
    <location>
        <begin position="291"/>
        <end position="385"/>
    </location>
</feature>
<feature type="region of interest" description="Disordered" evidence="13">
    <location>
        <begin position="1"/>
        <end position="62"/>
    </location>
</feature>
<dbReference type="EMBL" id="JBIMZQ010000011">
    <property type="protein sequence ID" value="KAL3668540.1"/>
    <property type="molecule type" value="Genomic_DNA"/>
</dbReference>
<evidence type="ECO:0008006" key="17">
    <source>
        <dbReference type="Google" id="ProtNLM"/>
    </source>
</evidence>
<gene>
    <name evidence="15" type="ORF">V7S43_006623</name>
</gene>
<keyword evidence="5" id="KW-0378">Hydrolase</keyword>
<dbReference type="GO" id="GO:0000139">
    <property type="term" value="C:Golgi membrane"/>
    <property type="evidence" value="ECO:0007669"/>
    <property type="project" value="UniProtKB-SubCell"/>
</dbReference>
<feature type="compositionally biased region" description="Polar residues" evidence="13">
    <location>
        <begin position="311"/>
        <end position="323"/>
    </location>
</feature>
<comment type="subunit">
    <text evidence="12">Homodimer. Component of the gamma-secretase complex, a complex composed of a presenilin homodimer, nicastrin, aph1 and pen2.</text>
</comment>
<dbReference type="PANTHER" id="PTHR10202:SF13">
    <property type="entry name" value="PRESENILIN HOMOLOG"/>
    <property type="match status" value="1"/>
</dbReference>
<dbReference type="InterPro" id="IPR001108">
    <property type="entry name" value="Peptidase_A22A"/>
</dbReference>
<sequence>MAREAQVQGEEGGDNAALLATTNYDKLTTPNSGDTPVSGRQSALQRPNNAPNEQENAPQEDESYDDLMHGINSFWAIVFPVCVTMIIASLVVVNYRSSSIEASMSTYLVYGDSGSNSSSTSSGIGESLVNALVIIGAIALLTFGMALLYKFNCMKFLSGYIMFASTAILSFVGGQLVDEILNDQFGWAVDWPSFLFVMINFGFVGVISIFYQKGTPKFVQNGYLVMVSVILAWEFSMWPEWTTITFCVMFACYDLCAVLTPCGPLKYLIGLIQEKQAPLPGLLYEADVRDGVSHDHHRQQRQEQEQRRPKNTPTDAVTATHRQSSSATSHSSSNSNNNSNGTTSVTNSTRAPPPPVPMAAPLPMAQPMANRTDSSPIPVMSSGRPRNVAESNFTTYECETMEALVGLLSEFYETFSPEDTWKAQQVAEKFFPTQDRLWLLIFHKYYVCSCSMDMPCPVQARRERRQRQQEEEDEDDKTIKLGLGDFIFYSVLVGRAAIKDFSTFAVTFVCIVMGLGGTLFLLAVLHKALPALPISIFLATIFYFLTEYIFIDFCSFMMTFPAAV</sequence>
<evidence type="ECO:0000256" key="13">
    <source>
        <dbReference type="SAM" id="MobiDB-lite"/>
    </source>
</evidence>
<dbReference type="InterPro" id="IPR042524">
    <property type="entry name" value="Presenilin_C"/>
</dbReference>
<evidence type="ECO:0000256" key="5">
    <source>
        <dbReference type="ARBA" id="ARBA00022801"/>
    </source>
</evidence>
<proteinExistence type="inferred from homology"/>
<evidence type="ECO:0000256" key="12">
    <source>
        <dbReference type="ARBA" id="ARBA00066080"/>
    </source>
</evidence>
<keyword evidence="7" id="KW-0914">Notch signaling pathway</keyword>
<dbReference type="GO" id="GO:0044351">
    <property type="term" value="P:macropinocytosis"/>
    <property type="evidence" value="ECO:0007669"/>
    <property type="project" value="UniProtKB-ARBA"/>
</dbReference>
<dbReference type="GO" id="GO:0070765">
    <property type="term" value="C:gamma-secretase complex"/>
    <property type="evidence" value="ECO:0007669"/>
    <property type="project" value="UniProtKB-ARBA"/>
</dbReference>
<comment type="similarity">
    <text evidence="3">Belongs to the peptidase A22A family.</text>
</comment>
<dbReference type="InterPro" id="IPR006639">
    <property type="entry name" value="Preselin/SPP"/>
</dbReference>
<reference evidence="15 16" key="1">
    <citation type="submission" date="2024-09" db="EMBL/GenBank/DDBJ databases">
        <title>Genome sequencing and assembly of Phytophthora oleae, isolate VK10A, causative agent of rot of olive drupes.</title>
        <authorList>
            <person name="Conti Taguali S."/>
            <person name="Riolo M."/>
            <person name="La Spada F."/>
            <person name="Cacciola S.O."/>
            <person name="Dionisio G."/>
        </authorList>
    </citation>
    <scope>NUCLEOTIDE SEQUENCE [LARGE SCALE GENOMIC DNA]</scope>
    <source>
        <strain evidence="15 16">VK10A</strain>
    </source>
</reference>
<keyword evidence="16" id="KW-1185">Reference proteome</keyword>
<dbReference type="PANTHER" id="PTHR10202">
    <property type="entry name" value="PRESENILIN"/>
    <property type="match status" value="1"/>
</dbReference>
<keyword evidence="9" id="KW-0333">Golgi apparatus</keyword>
<feature type="compositionally biased region" description="Pro residues" evidence="13">
    <location>
        <begin position="351"/>
        <end position="360"/>
    </location>
</feature>
<feature type="compositionally biased region" description="Low complexity" evidence="13">
    <location>
        <begin position="47"/>
        <end position="57"/>
    </location>
</feature>
<feature type="transmembrane region" description="Helical" evidence="14">
    <location>
        <begin position="241"/>
        <end position="260"/>
    </location>
</feature>
<dbReference type="Pfam" id="PF01080">
    <property type="entry name" value="Presenilin"/>
    <property type="match status" value="2"/>
</dbReference>
<feature type="transmembrane region" description="Helical" evidence="14">
    <location>
        <begin position="128"/>
        <end position="149"/>
    </location>
</feature>
<feature type="transmembrane region" description="Helical" evidence="14">
    <location>
        <begin position="504"/>
        <end position="525"/>
    </location>
</feature>
<evidence type="ECO:0000256" key="14">
    <source>
        <dbReference type="SAM" id="Phobius"/>
    </source>
</evidence>
<keyword evidence="8 14" id="KW-1133">Transmembrane helix</keyword>
<evidence type="ECO:0000256" key="6">
    <source>
        <dbReference type="ARBA" id="ARBA00022824"/>
    </source>
</evidence>
<evidence type="ECO:0000256" key="8">
    <source>
        <dbReference type="ARBA" id="ARBA00022989"/>
    </source>
</evidence>
<comment type="subcellular location">
    <subcellularLocation>
        <location evidence="1">Endoplasmic reticulum membrane</location>
        <topology evidence="1">Multi-pass membrane protein</topology>
    </subcellularLocation>
    <subcellularLocation>
        <location evidence="2">Golgi apparatus membrane</location>
        <topology evidence="2">Multi-pass membrane protein</topology>
    </subcellularLocation>
</comment>
<keyword evidence="6" id="KW-0256">Endoplasmic reticulum</keyword>
<evidence type="ECO:0000256" key="10">
    <source>
        <dbReference type="ARBA" id="ARBA00023136"/>
    </source>
</evidence>
<dbReference type="Gene3D" id="1.10.472.100">
    <property type="entry name" value="Presenilin"/>
    <property type="match status" value="1"/>
</dbReference>
<name>A0ABD3FS22_9STRA</name>
<evidence type="ECO:0000256" key="11">
    <source>
        <dbReference type="ARBA" id="ARBA00053367"/>
    </source>
</evidence>
<dbReference type="FunFam" id="1.10.472.100:FF:000003">
    <property type="entry name" value="Presenilin"/>
    <property type="match status" value="1"/>
</dbReference>
<evidence type="ECO:0000256" key="9">
    <source>
        <dbReference type="ARBA" id="ARBA00023034"/>
    </source>
</evidence>
<comment type="caution">
    <text evidence="15">The sequence shown here is derived from an EMBL/GenBank/DDBJ whole genome shotgun (WGS) entry which is preliminary data.</text>
</comment>
<keyword evidence="4 14" id="KW-0812">Transmembrane</keyword>
<keyword evidence="10 14" id="KW-0472">Membrane</keyword>
<evidence type="ECO:0000256" key="2">
    <source>
        <dbReference type="ARBA" id="ARBA00004653"/>
    </source>
</evidence>
<feature type="transmembrane region" description="Helical" evidence="14">
    <location>
        <begin position="531"/>
        <end position="551"/>
    </location>
</feature>
<feature type="compositionally biased region" description="Polar residues" evidence="13">
    <location>
        <begin position="20"/>
        <end position="46"/>
    </location>
</feature>
<organism evidence="15 16">
    <name type="scientific">Phytophthora oleae</name>
    <dbReference type="NCBI Taxonomy" id="2107226"/>
    <lineage>
        <taxon>Eukaryota</taxon>
        <taxon>Sar</taxon>
        <taxon>Stramenopiles</taxon>
        <taxon>Oomycota</taxon>
        <taxon>Peronosporomycetes</taxon>
        <taxon>Peronosporales</taxon>
        <taxon>Peronosporaceae</taxon>
        <taxon>Phytophthora</taxon>
    </lineage>
</organism>
<evidence type="ECO:0000313" key="16">
    <source>
        <dbReference type="Proteomes" id="UP001632037"/>
    </source>
</evidence>